<dbReference type="InterPro" id="IPR010172">
    <property type="entry name" value="CRISPR-assoc_prot_TM1791"/>
</dbReference>
<evidence type="ECO:0000313" key="3">
    <source>
        <dbReference type="EMBL" id="KAE9633435.1"/>
    </source>
</evidence>
<dbReference type="PANTHER" id="PTHR39965">
    <property type="entry name" value="CRISPR SYSTEM CMR SUBUNIT CMR6"/>
    <property type="match status" value="1"/>
</dbReference>
<evidence type="ECO:0000313" key="4">
    <source>
        <dbReference type="Proteomes" id="UP000483018"/>
    </source>
</evidence>
<dbReference type="PANTHER" id="PTHR39965:SF1">
    <property type="entry name" value="CRISPR SYSTEM CMR SUBUNIT CMR6"/>
    <property type="match status" value="1"/>
</dbReference>
<dbReference type="AlphaFoldDB" id="A0A7C8HG67"/>
<name>A0A7C8HG67_9FIRM</name>
<dbReference type="RefSeq" id="WP_158740710.1">
    <property type="nucleotide sequence ID" value="NZ_JAFBEP010000032.1"/>
</dbReference>
<sequence>MKNEPNIGFLFYKDYYDSSFWTKIFLKGEKIKNQEGKKNYKQEVKRYFDNKNNNILKQNKLYPLQPLGKDHFTLKTIYPGLLFGAGYMHETGQDNEFKIGFYFDYTTGMPYIPGSSVKGLLRSAFKASESYIREIFKSNSLFCNVNEISISDLENEIFEGKKSIYDRDIFFDAVLIKSDNTDGRFLGEDFITPHKDPLKNPVPIKFLKVLPNVVFRFEFDLKDGILSVEQKLALFKQIILDLGIGAKTNVGYGNFEPN</sequence>
<dbReference type="EMBL" id="WSLF01000008">
    <property type="protein sequence ID" value="KAE9633435.1"/>
    <property type="molecule type" value="Genomic_DNA"/>
</dbReference>
<comment type="caution">
    <text evidence="3">The sequence shown here is derived from an EMBL/GenBank/DDBJ whole genome shotgun (WGS) entry which is preliminary data.</text>
</comment>
<dbReference type="NCBIfam" id="TIGR01898">
    <property type="entry name" value="cas_TM1791_cmr6"/>
    <property type="match status" value="1"/>
</dbReference>
<dbReference type="InterPro" id="IPR005537">
    <property type="entry name" value="RAMP_III_fam"/>
</dbReference>
<keyword evidence="4" id="KW-1185">Reference proteome</keyword>
<proteinExistence type="predicted"/>
<reference evidence="3 4" key="1">
    <citation type="submission" date="2019-12" db="EMBL/GenBank/DDBJ databases">
        <title>Defluviitalea raffinosedens, isolated from a biogas fermenter, genome sequencing and characterization.</title>
        <authorList>
            <person name="Rettenmaier R."/>
            <person name="Schneider M."/>
            <person name="Neuhaus K."/>
            <person name="Liebl W."/>
            <person name="Zverlov V."/>
        </authorList>
    </citation>
    <scope>NUCLEOTIDE SEQUENCE [LARGE SCALE GENOMIC DNA]</scope>
    <source>
        <strain evidence="3 4">249c-K6</strain>
    </source>
</reference>
<evidence type="ECO:0000256" key="1">
    <source>
        <dbReference type="ARBA" id="ARBA00023118"/>
    </source>
</evidence>
<dbReference type="Pfam" id="PF03787">
    <property type="entry name" value="RAMPs"/>
    <property type="match status" value="1"/>
</dbReference>
<dbReference type="GO" id="GO:0051607">
    <property type="term" value="P:defense response to virus"/>
    <property type="evidence" value="ECO:0007669"/>
    <property type="project" value="UniProtKB-KW"/>
</dbReference>
<protein>
    <submittedName>
        <fullName evidence="3">Type III-B CRISPR module RAMP protein Cmr6</fullName>
    </submittedName>
</protein>
<dbReference type="Proteomes" id="UP000483018">
    <property type="component" value="Unassembled WGS sequence"/>
</dbReference>
<evidence type="ECO:0000259" key="2">
    <source>
        <dbReference type="Pfam" id="PF03787"/>
    </source>
</evidence>
<feature type="domain" description="CRISPR type III-associated protein" evidence="2">
    <location>
        <begin position="73"/>
        <end position="256"/>
    </location>
</feature>
<gene>
    <name evidence="3" type="primary">cmr6</name>
    <name evidence="3" type="ORF">GND95_09360</name>
</gene>
<accession>A0A7C8HG67</accession>
<dbReference type="OrthoDB" id="9813956at2"/>
<keyword evidence="1" id="KW-0051">Antiviral defense</keyword>
<organism evidence="3 4">
    <name type="scientific">Defluviitalea raffinosedens</name>
    <dbReference type="NCBI Taxonomy" id="1450156"/>
    <lineage>
        <taxon>Bacteria</taxon>
        <taxon>Bacillati</taxon>
        <taxon>Bacillota</taxon>
        <taxon>Clostridia</taxon>
        <taxon>Lachnospirales</taxon>
        <taxon>Defluviitaleaceae</taxon>
        <taxon>Defluviitalea</taxon>
    </lineage>
</organism>